<dbReference type="AlphaFoldDB" id="A0A2T7CCV5"/>
<dbReference type="Gramene" id="PUZ41169">
    <property type="protein sequence ID" value="PUZ41169"/>
    <property type="gene ID" value="GQ55_9G482500"/>
</dbReference>
<organism evidence="2 3">
    <name type="scientific">Panicum hallii var. hallii</name>
    <dbReference type="NCBI Taxonomy" id="1504633"/>
    <lineage>
        <taxon>Eukaryota</taxon>
        <taxon>Viridiplantae</taxon>
        <taxon>Streptophyta</taxon>
        <taxon>Embryophyta</taxon>
        <taxon>Tracheophyta</taxon>
        <taxon>Spermatophyta</taxon>
        <taxon>Magnoliopsida</taxon>
        <taxon>Liliopsida</taxon>
        <taxon>Poales</taxon>
        <taxon>Poaceae</taxon>
        <taxon>PACMAD clade</taxon>
        <taxon>Panicoideae</taxon>
        <taxon>Panicodae</taxon>
        <taxon>Paniceae</taxon>
        <taxon>Panicinae</taxon>
        <taxon>Panicum</taxon>
        <taxon>Panicum sect. Panicum</taxon>
    </lineage>
</organism>
<reference evidence="2 3" key="1">
    <citation type="submission" date="2018-04" db="EMBL/GenBank/DDBJ databases">
        <title>WGS assembly of Panicum hallii var. hallii HAL2.</title>
        <authorList>
            <person name="Lovell J."/>
            <person name="Jenkins J."/>
            <person name="Lowry D."/>
            <person name="Mamidi S."/>
            <person name="Sreedasyam A."/>
            <person name="Weng X."/>
            <person name="Barry K."/>
            <person name="Bonette J."/>
            <person name="Campitelli B."/>
            <person name="Daum C."/>
            <person name="Gordon S."/>
            <person name="Gould B."/>
            <person name="Lipzen A."/>
            <person name="MacQueen A."/>
            <person name="Palacio-Mejia J."/>
            <person name="Plott C."/>
            <person name="Shakirov E."/>
            <person name="Shu S."/>
            <person name="Yoshinaga Y."/>
            <person name="Zane M."/>
            <person name="Rokhsar D."/>
            <person name="Grimwood J."/>
            <person name="Schmutz J."/>
            <person name="Juenger T."/>
        </authorList>
    </citation>
    <scope>NUCLEOTIDE SEQUENCE [LARGE SCALE GENOMIC DNA]</scope>
    <source>
        <strain evidence="3">cv. HAL2</strain>
    </source>
</reference>
<feature type="transmembrane region" description="Helical" evidence="1">
    <location>
        <begin position="68"/>
        <end position="86"/>
    </location>
</feature>
<gene>
    <name evidence="2" type="ORF">GQ55_9G482500</name>
</gene>
<proteinExistence type="predicted"/>
<keyword evidence="1" id="KW-0472">Membrane</keyword>
<accession>A0A2T7CCV5</accession>
<keyword evidence="1" id="KW-0812">Transmembrane</keyword>
<dbReference type="Proteomes" id="UP000244336">
    <property type="component" value="Chromosome 9"/>
</dbReference>
<sequence>MQHQKMTNATNIACSNIKKLKKIAATSGTQHCNIILSLLTATLFYLYFDNMAYLLHALRPKDFHPIFLLHPTTYFVMLPLLFFHIISCTRR</sequence>
<protein>
    <submittedName>
        <fullName evidence="2">Uncharacterized protein</fullName>
    </submittedName>
</protein>
<evidence type="ECO:0000256" key="1">
    <source>
        <dbReference type="SAM" id="Phobius"/>
    </source>
</evidence>
<feature type="transmembrane region" description="Helical" evidence="1">
    <location>
        <begin position="28"/>
        <end position="48"/>
    </location>
</feature>
<keyword evidence="1" id="KW-1133">Transmembrane helix</keyword>
<keyword evidence="3" id="KW-1185">Reference proteome</keyword>
<evidence type="ECO:0000313" key="2">
    <source>
        <dbReference type="EMBL" id="PUZ41169.1"/>
    </source>
</evidence>
<name>A0A2T7CCV5_9POAL</name>
<evidence type="ECO:0000313" key="3">
    <source>
        <dbReference type="Proteomes" id="UP000244336"/>
    </source>
</evidence>
<dbReference type="EMBL" id="CM009757">
    <property type="protein sequence ID" value="PUZ41169.1"/>
    <property type="molecule type" value="Genomic_DNA"/>
</dbReference>